<dbReference type="AlphaFoldDB" id="A0AAJ4A542"/>
<dbReference type="Proteomes" id="UP000326061">
    <property type="component" value="Chromosome"/>
</dbReference>
<feature type="domain" description="AMIN" evidence="1">
    <location>
        <begin position="141"/>
        <end position="216"/>
    </location>
</feature>
<gene>
    <name evidence="2" type="ORF">FJR47_09215</name>
</gene>
<name>A0AAJ4A542_9BACT</name>
<proteinExistence type="predicted"/>
<dbReference type="InterPro" id="IPR021731">
    <property type="entry name" value="AMIN_dom"/>
</dbReference>
<dbReference type="Gene3D" id="2.60.40.3500">
    <property type="match status" value="1"/>
</dbReference>
<reference evidence="3" key="1">
    <citation type="submission" date="2019-06" db="EMBL/GenBank/DDBJ databases">
        <title>Sulfurimonas gotlandica sp. nov., a chemoautotrophic and psychrotolerant epsilonproteobacterium isolated from a pelagic redoxcline, and an emended description of the genus Sulfurimonas.</title>
        <authorList>
            <person name="Wang S."/>
            <person name="Jiang L."/>
            <person name="Shao Z."/>
        </authorList>
    </citation>
    <scope>NUCLEOTIDE SEQUENCE [LARGE SCALE GENOMIC DNA]</scope>
    <source>
        <strain evidence="3">1-1N</strain>
    </source>
</reference>
<dbReference type="EMBL" id="CP041166">
    <property type="protein sequence ID" value="QFR44088.1"/>
    <property type="molecule type" value="Genomic_DNA"/>
</dbReference>
<protein>
    <submittedName>
        <fullName evidence="2">AMIN domain-containing protein</fullName>
    </submittedName>
</protein>
<sequence length="218" mass="25491">MIKILFISSLLFVLLNARENPFFPFEGEEDNFLITNENRTNLPLQRATITLPEQARILQKVTLEFKNDDGTVTSKSIELNNSVDWHLPIFISQSYIEPQKNILLKATSSKKRANEKKEAYKNILSIKYLSLFSLDTNLKLVTSDKIIKDFLLENPYKIVIDFKRDTDLKSYVKKNPKNVFKEIRVGSHKGYYRVVIEIEKYKSYKLEKTSEGYLIKLK</sequence>
<dbReference type="RefSeq" id="WP_152300148.1">
    <property type="nucleotide sequence ID" value="NZ_CP041166.1"/>
</dbReference>
<evidence type="ECO:0000259" key="1">
    <source>
        <dbReference type="Pfam" id="PF11741"/>
    </source>
</evidence>
<accession>A0AAJ4A542</accession>
<keyword evidence="3" id="KW-1185">Reference proteome</keyword>
<dbReference type="Pfam" id="PF11741">
    <property type="entry name" value="AMIN"/>
    <property type="match status" value="1"/>
</dbReference>
<organism evidence="2 3">
    <name type="scientific">Sulfurimonas xiamenensis</name>
    <dbReference type="NCBI Taxonomy" id="2590021"/>
    <lineage>
        <taxon>Bacteria</taxon>
        <taxon>Pseudomonadati</taxon>
        <taxon>Campylobacterota</taxon>
        <taxon>Epsilonproteobacteria</taxon>
        <taxon>Campylobacterales</taxon>
        <taxon>Sulfurimonadaceae</taxon>
        <taxon>Sulfurimonas</taxon>
    </lineage>
</organism>
<dbReference type="KEGG" id="suln:FJR47_09215"/>
<evidence type="ECO:0000313" key="2">
    <source>
        <dbReference type="EMBL" id="QFR44088.1"/>
    </source>
</evidence>
<evidence type="ECO:0000313" key="3">
    <source>
        <dbReference type="Proteomes" id="UP000326061"/>
    </source>
</evidence>